<dbReference type="PATRIC" id="fig|1469144.10.peg.3324"/>
<keyword evidence="6 10" id="KW-0808">Transferase</keyword>
<dbReference type="Proteomes" id="UP000070188">
    <property type="component" value="Unassembled WGS sequence"/>
</dbReference>
<dbReference type="AlphaFoldDB" id="A0A132MWC8"/>
<evidence type="ECO:0000256" key="3">
    <source>
        <dbReference type="ARBA" id="ARBA00012560"/>
    </source>
</evidence>
<evidence type="ECO:0000259" key="12">
    <source>
        <dbReference type="Pfam" id="PF21226"/>
    </source>
</evidence>
<dbReference type="Pfam" id="PF21226">
    <property type="entry name" value="MalQ_N"/>
    <property type="match status" value="1"/>
</dbReference>
<dbReference type="InterPro" id="IPR048458">
    <property type="entry name" value="MalQ_N"/>
</dbReference>
<evidence type="ECO:0000313" key="13">
    <source>
        <dbReference type="EMBL" id="KWX02046.1"/>
    </source>
</evidence>
<proteinExistence type="inferred from homology"/>
<accession>A0A132MWC8</accession>
<evidence type="ECO:0000256" key="8">
    <source>
        <dbReference type="ARBA" id="ARBA00031423"/>
    </source>
</evidence>
<evidence type="ECO:0000256" key="6">
    <source>
        <dbReference type="ARBA" id="ARBA00022679"/>
    </source>
</evidence>
<evidence type="ECO:0000256" key="10">
    <source>
        <dbReference type="RuleBase" id="RU361207"/>
    </source>
</evidence>
<evidence type="ECO:0000256" key="5">
    <source>
        <dbReference type="ARBA" id="ARBA00022676"/>
    </source>
</evidence>
<dbReference type="Gene3D" id="3.20.20.80">
    <property type="entry name" value="Glycosidases"/>
    <property type="match status" value="1"/>
</dbReference>
<sequence length="713" mass="79760">MTELTPELAELAAEYGIATEYRDWRGRHIRVPAGTIRAVLAALDVDASTPEAIRRALHEHRLAGWRRMLPLYLVTRAGWTPYFHVHVTHGDPVEVWVTLEDGTERRDLVQREHNVPPVEVDGRLVGEAAFDLPGGLPLGWHTLHARSGETSATAPLIVTPDRLELPAPLRTGRAWGFMTQLYATRSRRSWGIGDLVDLADLARWSGAELGAGFVLVNPLHAAEPVPPVEPSPYLPTTRRFFNPLYIRVEEIPEYAYLRVVEQARVYELAEPLRRATADLLDRDAAWRAKREALWLVYQVPRTPGRQAAFELFKRREGQGLVDFATWCALAEEHGLPWQRWPEELRDPEAVAKAREQHAEPIDFHCWLQWVLDEQLAAAQRAARAAGMPIGIMHDLAVGVHAEGADAWALQDVLARGITAGAPADAFNQQGQDWSQPPWRPDRLAEAGFVPYRDMLRTVLRHAGGIRVDHVIGLFRLWWVPRGMTPADGTYVRYDHEALVGILALEAHRAGAVVVGEDLGTVEPWVRDYLRERGLLGTSILWFERDQATGGPLRPEHWRALCLGTVTTHDLPPTAGYLAGEHVALRERLGLLARPVAEEQAEDLAWRQAWVALLEELGLLRPAGAPSDGENPEPGAARIVEALHRFLTRTPCRLLGVALPDAVGDRRTQNQPGTKDEYPNWRIPLTDEHGMPVTLEDLPRSARLRSLVNALREG</sequence>
<comment type="similarity">
    <text evidence="2 10">Belongs to the disproportionating enzyme family.</text>
</comment>
<dbReference type="EMBL" id="LAXD01000001">
    <property type="protein sequence ID" value="KWX02046.1"/>
    <property type="molecule type" value="Genomic_DNA"/>
</dbReference>
<keyword evidence="5 10" id="KW-0328">Glycosyltransferase</keyword>
<dbReference type="NCBIfam" id="TIGR00217">
    <property type="entry name" value="malQ"/>
    <property type="match status" value="1"/>
</dbReference>
<feature type="domain" description="MalQ N-terminal beta-sandwich" evidence="12">
    <location>
        <begin position="69"/>
        <end position="160"/>
    </location>
</feature>
<dbReference type="PANTHER" id="PTHR32438">
    <property type="entry name" value="4-ALPHA-GLUCANOTRANSFERASE DPE1, CHLOROPLASTIC/AMYLOPLASTIC"/>
    <property type="match status" value="1"/>
</dbReference>
<protein>
    <recommendedName>
        <fullName evidence="4 10">4-alpha-glucanotransferase</fullName>
        <ecNumber evidence="3 10">2.4.1.25</ecNumber>
    </recommendedName>
    <alternativeName>
        <fullName evidence="8 10">Amylomaltase</fullName>
    </alternativeName>
    <alternativeName>
        <fullName evidence="9 10">Disproportionating enzyme</fullName>
    </alternativeName>
</protein>
<comment type="catalytic activity">
    <reaction evidence="1 10">
        <text>Transfers a segment of a (1-&gt;4)-alpha-D-glucan to a new position in an acceptor, which may be glucose or a (1-&gt;4)-alpha-D-glucan.</text>
        <dbReference type="EC" id="2.4.1.25"/>
    </reaction>
</comment>
<dbReference type="PANTHER" id="PTHR32438:SF5">
    <property type="entry name" value="4-ALPHA-GLUCANOTRANSFERASE DPE1, CHLOROPLASTIC_AMYLOPLASTIC"/>
    <property type="match status" value="1"/>
</dbReference>
<feature type="region of interest" description="Disordered" evidence="11">
    <location>
        <begin position="663"/>
        <end position="684"/>
    </location>
</feature>
<dbReference type="GO" id="GO:0004134">
    <property type="term" value="F:4-alpha-glucanotransferase activity"/>
    <property type="evidence" value="ECO:0007669"/>
    <property type="project" value="UniProtKB-EC"/>
</dbReference>
<dbReference type="InterPro" id="IPR003385">
    <property type="entry name" value="Glyco_hydro_77"/>
</dbReference>
<evidence type="ECO:0000256" key="2">
    <source>
        <dbReference type="ARBA" id="ARBA00005684"/>
    </source>
</evidence>
<dbReference type="STRING" id="1469144.LI90_3084"/>
<keyword evidence="7 10" id="KW-0119">Carbohydrate metabolism</keyword>
<evidence type="ECO:0000313" key="14">
    <source>
        <dbReference type="Proteomes" id="UP000070188"/>
    </source>
</evidence>
<evidence type="ECO:0000256" key="9">
    <source>
        <dbReference type="ARBA" id="ARBA00031501"/>
    </source>
</evidence>
<organism evidence="13 14">
    <name type="scientific">Carbonactinospora thermoautotrophica</name>
    <dbReference type="NCBI Taxonomy" id="1469144"/>
    <lineage>
        <taxon>Bacteria</taxon>
        <taxon>Bacillati</taxon>
        <taxon>Actinomycetota</taxon>
        <taxon>Actinomycetes</taxon>
        <taxon>Kitasatosporales</taxon>
        <taxon>Carbonactinosporaceae</taxon>
        <taxon>Carbonactinospora</taxon>
    </lineage>
</organism>
<comment type="caution">
    <text evidence="13">The sequence shown here is derived from an EMBL/GenBank/DDBJ whole genome shotgun (WGS) entry which is preliminary data.</text>
</comment>
<evidence type="ECO:0000256" key="11">
    <source>
        <dbReference type="SAM" id="MobiDB-lite"/>
    </source>
</evidence>
<evidence type="ECO:0000256" key="4">
    <source>
        <dbReference type="ARBA" id="ARBA00020295"/>
    </source>
</evidence>
<dbReference type="Pfam" id="PF02446">
    <property type="entry name" value="Glyco_hydro_77"/>
    <property type="match status" value="1"/>
</dbReference>
<keyword evidence="14" id="KW-1185">Reference proteome</keyword>
<dbReference type="RefSeq" id="WP_066888875.1">
    <property type="nucleotide sequence ID" value="NZ_LAXD01000001.1"/>
</dbReference>
<dbReference type="SUPFAM" id="SSF51445">
    <property type="entry name" value="(Trans)glycosidases"/>
    <property type="match status" value="1"/>
</dbReference>
<dbReference type="OrthoDB" id="9811841at2"/>
<reference evidence="14" key="1">
    <citation type="submission" date="2015-04" db="EMBL/GenBank/DDBJ databases">
        <title>Physiological reanalysis, assessment of diazotrophy, and genome sequences of multiple isolates of Streptomyces thermoautotrophicus.</title>
        <authorList>
            <person name="MacKellar D.C."/>
            <person name="Lieber L."/>
            <person name="Norman J."/>
            <person name="Bolger A."/>
            <person name="Tobin C."/>
            <person name="Murray J.W."/>
            <person name="Chang R."/>
            <person name="Ford T."/>
            <person name="Nguyen P.Q."/>
            <person name="Woodward J."/>
            <person name="Permingeat H."/>
            <person name="Joshi N.S."/>
            <person name="Silver P.A."/>
            <person name="Usadel B."/>
            <person name="Rutherford A.W."/>
            <person name="Friesen M."/>
            <person name="Prell J."/>
        </authorList>
    </citation>
    <scope>NUCLEOTIDE SEQUENCE [LARGE SCALE GENOMIC DNA]</scope>
    <source>
        <strain evidence="14">H1</strain>
    </source>
</reference>
<evidence type="ECO:0000256" key="1">
    <source>
        <dbReference type="ARBA" id="ARBA00000439"/>
    </source>
</evidence>
<dbReference type="GO" id="GO:0005975">
    <property type="term" value="P:carbohydrate metabolic process"/>
    <property type="evidence" value="ECO:0007669"/>
    <property type="project" value="InterPro"/>
</dbReference>
<dbReference type="EC" id="2.4.1.25" evidence="3 10"/>
<name>A0A132MWC8_9ACTN</name>
<gene>
    <name evidence="13" type="ORF">LI90_3084</name>
</gene>
<evidence type="ECO:0000256" key="7">
    <source>
        <dbReference type="ARBA" id="ARBA00023277"/>
    </source>
</evidence>
<dbReference type="InterPro" id="IPR017853">
    <property type="entry name" value="GH"/>
</dbReference>